<feature type="compositionally biased region" description="Basic and acidic residues" evidence="1">
    <location>
        <begin position="98"/>
        <end position="118"/>
    </location>
</feature>
<evidence type="ECO:0000313" key="2">
    <source>
        <dbReference type="EMBL" id="GEU34189.1"/>
    </source>
</evidence>
<comment type="caution">
    <text evidence="2">The sequence shown here is derived from an EMBL/GenBank/DDBJ whole genome shotgun (WGS) entry which is preliminary data.</text>
</comment>
<evidence type="ECO:0000256" key="1">
    <source>
        <dbReference type="SAM" id="MobiDB-lite"/>
    </source>
</evidence>
<dbReference type="EMBL" id="BKCJ010000549">
    <property type="protein sequence ID" value="GEU34189.1"/>
    <property type="molecule type" value="Genomic_DNA"/>
</dbReference>
<proteinExistence type="predicted"/>
<sequence length="185" mass="21372">MGDENHIRTLGDYCKPSYEGYRNTIDLPVRNNMDVMIGKINLLWKTVSEKLNDVSTSKNAGNSMAPKSIAAISQAEREELRKKGIKSPKNDEDVSSTKAHEHGLGNMMRNKEEVKEQGKEEDEMEIDKEVEEVFEDEESEIEIEEQVEEVFDDETEKEEDDDTKYYNSPPAIKELVYHEWLLKNP</sequence>
<feature type="compositionally biased region" description="Basic and acidic residues" evidence="1">
    <location>
        <begin position="76"/>
        <end position="92"/>
    </location>
</feature>
<reference evidence="2" key="1">
    <citation type="journal article" date="2019" name="Sci. Rep.">
        <title>Draft genome of Tanacetum cinerariifolium, the natural source of mosquito coil.</title>
        <authorList>
            <person name="Yamashiro T."/>
            <person name="Shiraishi A."/>
            <person name="Satake H."/>
            <person name="Nakayama K."/>
        </authorList>
    </citation>
    <scope>NUCLEOTIDE SEQUENCE</scope>
</reference>
<name>A0A6L2JBH2_TANCI</name>
<dbReference type="AlphaFoldDB" id="A0A6L2JBH2"/>
<gene>
    <name evidence="2" type="ORF">Tci_006167</name>
</gene>
<feature type="compositionally biased region" description="Acidic residues" evidence="1">
    <location>
        <begin position="119"/>
        <end position="162"/>
    </location>
</feature>
<feature type="region of interest" description="Disordered" evidence="1">
    <location>
        <begin position="76"/>
        <end position="169"/>
    </location>
</feature>
<organism evidence="2">
    <name type="scientific">Tanacetum cinerariifolium</name>
    <name type="common">Dalmatian daisy</name>
    <name type="synonym">Chrysanthemum cinerariifolium</name>
    <dbReference type="NCBI Taxonomy" id="118510"/>
    <lineage>
        <taxon>Eukaryota</taxon>
        <taxon>Viridiplantae</taxon>
        <taxon>Streptophyta</taxon>
        <taxon>Embryophyta</taxon>
        <taxon>Tracheophyta</taxon>
        <taxon>Spermatophyta</taxon>
        <taxon>Magnoliopsida</taxon>
        <taxon>eudicotyledons</taxon>
        <taxon>Gunneridae</taxon>
        <taxon>Pentapetalae</taxon>
        <taxon>asterids</taxon>
        <taxon>campanulids</taxon>
        <taxon>Asterales</taxon>
        <taxon>Asteraceae</taxon>
        <taxon>Asteroideae</taxon>
        <taxon>Anthemideae</taxon>
        <taxon>Anthemidinae</taxon>
        <taxon>Tanacetum</taxon>
    </lineage>
</organism>
<accession>A0A6L2JBH2</accession>
<protein>
    <submittedName>
        <fullName evidence="2">Uncharacterized protein</fullName>
    </submittedName>
</protein>